<evidence type="ECO:0000313" key="1">
    <source>
        <dbReference type="EMBL" id="KAI4372488.1"/>
    </source>
</evidence>
<reference evidence="2" key="1">
    <citation type="journal article" date="2023" name="Front. Plant Sci.">
        <title>Chromosomal-level genome assembly of Melastoma candidum provides insights into trichome evolution.</title>
        <authorList>
            <person name="Zhong Y."/>
            <person name="Wu W."/>
            <person name="Sun C."/>
            <person name="Zou P."/>
            <person name="Liu Y."/>
            <person name="Dai S."/>
            <person name="Zhou R."/>
        </authorList>
    </citation>
    <scope>NUCLEOTIDE SEQUENCE [LARGE SCALE GENOMIC DNA]</scope>
</reference>
<proteinExistence type="predicted"/>
<sequence length="153" mass="16592">MSVVVEPRRASVVALEKSYVDDDELRSPPKKPKIEAQSRQMKPENGSAIFLTAMKNKVKTMMQRLSLAPGRCRLANLDGGGAVDLRIWMMEPVCLGLVDGVWSKVVADVDIKATVAHPGGGMKTELVAGTTVARPDGGVLTEFIYQSYGCSLW</sequence>
<dbReference type="EMBL" id="CM042883">
    <property type="protein sequence ID" value="KAI4372488.1"/>
    <property type="molecule type" value="Genomic_DNA"/>
</dbReference>
<organism evidence="1 2">
    <name type="scientific">Melastoma candidum</name>
    <dbReference type="NCBI Taxonomy" id="119954"/>
    <lineage>
        <taxon>Eukaryota</taxon>
        <taxon>Viridiplantae</taxon>
        <taxon>Streptophyta</taxon>
        <taxon>Embryophyta</taxon>
        <taxon>Tracheophyta</taxon>
        <taxon>Spermatophyta</taxon>
        <taxon>Magnoliopsida</taxon>
        <taxon>eudicotyledons</taxon>
        <taxon>Gunneridae</taxon>
        <taxon>Pentapetalae</taxon>
        <taxon>rosids</taxon>
        <taxon>malvids</taxon>
        <taxon>Myrtales</taxon>
        <taxon>Melastomataceae</taxon>
        <taxon>Melastomatoideae</taxon>
        <taxon>Melastomateae</taxon>
        <taxon>Melastoma</taxon>
    </lineage>
</organism>
<evidence type="ECO:0000313" key="2">
    <source>
        <dbReference type="Proteomes" id="UP001057402"/>
    </source>
</evidence>
<protein>
    <submittedName>
        <fullName evidence="1">Uncharacterized protein</fullName>
    </submittedName>
</protein>
<keyword evidence="2" id="KW-1185">Reference proteome</keyword>
<accession>A0ACB9R1U1</accession>
<comment type="caution">
    <text evidence="1">The sequence shown here is derived from an EMBL/GenBank/DDBJ whole genome shotgun (WGS) entry which is preliminary data.</text>
</comment>
<name>A0ACB9R1U1_9MYRT</name>
<gene>
    <name evidence="1" type="ORF">MLD38_010710</name>
</gene>
<dbReference type="Proteomes" id="UP001057402">
    <property type="component" value="Chromosome 4"/>
</dbReference>